<keyword evidence="1" id="KW-0812">Transmembrane</keyword>
<dbReference type="EMBL" id="JAMWBK010000003">
    <property type="protein sequence ID" value="KAJ8907126.1"/>
    <property type="molecule type" value="Genomic_DNA"/>
</dbReference>
<keyword evidence="3" id="KW-1185">Reference proteome</keyword>
<dbReference type="Proteomes" id="UP001157974">
    <property type="component" value="Unassembled WGS sequence"/>
</dbReference>
<dbReference type="AlphaFoldDB" id="A0AAV8UZV3"/>
<keyword evidence="1" id="KW-1133">Transmembrane helix</keyword>
<feature type="transmembrane region" description="Helical" evidence="1">
    <location>
        <begin position="100"/>
        <end position="118"/>
    </location>
</feature>
<dbReference type="InterPro" id="IPR037997">
    <property type="entry name" value="Dgk1-like"/>
</dbReference>
<name>A0AAV8UZV3_9RHOD</name>
<accession>A0AAV8UZV3</accession>
<evidence type="ECO:0000313" key="3">
    <source>
        <dbReference type="Proteomes" id="UP001157974"/>
    </source>
</evidence>
<comment type="caution">
    <text evidence="2">The sequence shown here is derived from an EMBL/GenBank/DDBJ whole genome shotgun (WGS) entry which is preliminary data.</text>
</comment>
<dbReference type="GO" id="GO:0005789">
    <property type="term" value="C:endoplasmic reticulum membrane"/>
    <property type="evidence" value="ECO:0007669"/>
    <property type="project" value="TreeGrafter"/>
</dbReference>
<dbReference type="PANTHER" id="PTHR31303:SF1">
    <property type="entry name" value="CTP-DEPENDENT DIACYLGLYCEROL KINASE 1"/>
    <property type="match status" value="1"/>
</dbReference>
<protein>
    <recommendedName>
        <fullName evidence="4">Dolichol kinase</fullName>
    </recommendedName>
</protein>
<feature type="transmembrane region" description="Helical" evidence="1">
    <location>
        <begin position="124"/>
        <end position="143"/>
    </location>
</feature>
<sequence length="201" mass="22113">MVIWSIVATSFSFEMLRLHNWTVNDLFKSLAEPLLRESEVSRSFSGSFYYLLGCAITTSLYDKPAAILSIICMACLDPVAAAVGFYTSSVEWPRLPNGKSVLGFCASTTACSVVIYFLCSEWPVGAFFAIKVGIVAALAELLVPSPQIVMPARRFPLGFDDNVIIPAVAGFAITELMKRLELTMAGLPPLRYLDFSWLIHK</sequence>
<organism evidence="2 3">
    <name type="scientific">Rhodosorus marinus</name>
    <dbReference type="NCBI Taxonomy" id="101924"/>
    <lineage>
        <taxon>Eukaryota</taxon>
        <taxon>Rhodophyta</taxon>
        <taxon>Stylonematophyceae</taxon>
        <taxon>Stylonematales</taxon>
        <taxon>Stylonemataceae</taxon>
        <taxon>Rhodosorus</taxon>
    </lineage>
</organism>
<evidence type="ECO:0000313" key="2">
    <source>
        <dbReference type="EMBL" id="KAJ8907126.1"/>
    </source>
</evidence>
<evidence type="ECO:0008006" key="4">
    <source>
        <dbReference type="Google" id="ProtNLM"/>
    </source>
</evidence>
<dbReference type="GO" id="GO:0006654">
    <property type="term" value="P:phosphatidic acid biosynthetic process"/>
    <property type="evidence" value="ECO:0007669"/>
    <property type="project" value="TreeGrafter"/>
</dbReference>
<proteinExistence type="predicted"/>
<keyword evidence="1" id="KW-0472">Membrane</keyword>
<feature type="transmembrane region" description="Helical" evidence="1">
    <location>
        <begin position="67"/>
        <end position="88"/>
    </location>
</feature>
<gene>
    <name evidence="2" type="ORF">NDN08_003608</name>
</gene>
<evidence type="ECO:0000256" key="1">
    <source>
        <dbReference type="SAM" id="Phobius"/>
    </source>
</evidence>
<dbReference type="PANTHER" id="PTHR31303">
    <property type="entry name" value="CTP-DEPENDENT DIACYLGLYCEROL KINASE 1"/>
    <property type="match status" value="1"/>
</dbReference>
<dbReference type="GO" id="GO:0004143">
    <property type="term" value="F:ATP-dependent diacylglycerol kinase activity"/>
    <property type="evidence" value="ECO:0007669"/>
    <property type="project" value="InterPro"/>
</dbReference>
<reference evidence="2 3" key="1">
    <citation type="journal article" date="2023" name="Nat. Commun.">
        <title>Origin of minicircular mitochondrial genomes in red algae.</title>
        <authorList>
            <person name="Lee Y."/>
            <person name="Cho C.H."/>
            <person name="Lee Y.M."/>
            <person name="Park S.I."/>
            <person name="Yang J.H."/>
            <person name="West J.A."/>
            <person name="Bhattacharya D."/>
            <person name="Yoon H.S."/>
        </authorList>
    </citation>
    <scope>NUCLEOTIDE SEQUENCE [LARGE SCALE GENOMIC DNA]</scope>
    <source>
        <strain evidence="2 3">CCMP1338</strain>
        <tissue evidence="2">Whole cell</tissue>
    </source>
</reference>